<dbReference type="PANTHER" id="PTHR11986">
    <property type="entry name" value="AMINOTRANSFERASE CLASS III"/>
    <property type="match status" value="1"/>
</dbReference>
<dbReference type="RefSeq" id="WP_092568629.1">
    <property type="nucleotide sequence ID" value="NZ_BMXH01000004.1"/>
</dbReference>
<proteinExistence type="inferred from homology"/>
<comment type="cofactor">
    <cofactor evidence="1">
        <name>pyridoxal 5'-phosphate</name>
        <dbReference type="ChEBI" id="CHEBI:597326"/>
    </cofactor>
</comment>
<evidence type="ECO:0000256" key="4">
    <source>
        <dbReference type="ARBA" id="ARBA00022679"/>
    </source>
</evidence>
<dbReference type="GO" id="GO:0008483">
    <property type="term" value="F:transaminase activity"/>
    <property type="evidence" value="ECO:0007669"/>
    <property type="project" value="UniProtKB-KW"/>
</dbReference>
<dbReference type="Pfam" id="PF00202">
    <property type="entry name" value="Aminotran_3"/>
    <property type="match status" value="1"/>
</dbReference>
<dbReference type="Proteomes" id="UP000198500">
    <property type="component" value="Unassembled WGS sequence"/>
</dbReference>
<keyword evidence="5 6" id="KW-0663">Pyridoxal phosphate</keyword>
<dbReference type="STRING" id="574349.SAMN05443545_10329"/>
<comment type="similarity">
    <text evidence="2 6">Belongs to the class-III pyridoxal-phosphate-dependent aminotransferase family.</text>
</comment>
<protein>
    <submittedName>
        <fullName evidence="7">4-aminobutyrate aminotransferase apoenzyme</fullName>
    </submittedName>
</protein>
<keyword evidence="4 7" id="KW-0808">Transferase</keyword>
<dbReference type="InterPro" id="IPR005814">
    <property type="entry name" value="Aminotrans_3"/>
</dbReference>
<reference evidence="7 8" key="1">
    <citation type="submission" date="2016-10" db="EMBL/GenBank/DDBJ databases">
        <authorList>
            <person name="de Groot N.N."/>
        </authorList>
    </citation>
    <scope>NUCLEOTIDE SEQUENCE [LARGE SCALE GENOMIC DNA]</scope>
    <source>
        <strain evidence="7 8">DSM 19219</strain>
    </source>
</reference>
<evidence type="ECO:0000256" key="5">
    <source>
        <dbReference type="ARBA" id="ARBA00022898"/>
    </source>
</evidence>
<gene>
    <name evidence="7" type="ORF">SAMN05443545_10329</name>
</gene>
<dbReference type="PROSITE" id="PS00600">
    <property type="entry name" value="AA_TRANSFER_CLASS_3"/>
    <property type="match status" value="1"/>
</dbReference>
<dbReference type="InterPro" id="IPR015422">
    <property type="entry name" value="PyrdxlP-dep_Trfase_small"/>
</dbReference>
<keyword evidence="8" id="KW-1185">Reference proteome</keyword>
<keyword evidence="3 7" id="KW-0032">Aminotransferase</keyword>
<dbReference type="AlphaFoldDB" id="A0A1H2WUZ2"/>
<dbReference type="InterPro" id="IPR050103">
    <property type="entry name" value="Class-III_PLP-dep_AT"/>
</dbReference>
<evidence type="ECO:0000256" key="2">
    <source>
        <dbReference type="ARBA" id="ARBA00008954"/>
    </source>
</evidence>
<evidence type="ECO:0000313" key="8">
    <source>
        <dbReference type="Proteomes" id="UP000198500"/>
    </source>
</evidence>
<evidence type="ECO:0000256" key="1">
    <source>
        <dbReference type="ARBA" id="ARBA00001933"/>
    </source>
</evidence>
<evidence type="ECO:0000256" key="6">
    <source>
        <dbReference type="RuleBase" id="RU003560"/>
    </source>
</evidence>
<dbReference type="InterPro" id="IPR049704">
    <property type="entry name" value="Aminotrans_3_PPA_site"/>
</dbReference>
<dbReference type="InterPro" id="IPR015424">
    <property type="entry name" value="PyrdxlP-dep_Trfase"/>
</dbReference>
<dbReference type="FunFam" id="3.40.640.10:FF:000013">
    <property type="entry name" value="4-aminobutyrate aminotransferase"/>
    <property type="match status" value="1"/>
</dbReference>
<organism evidence="7 8">
    <name type="scientific">Aidingimonas halophila</name>
    <dbReference type="NCBI Taxonomy" id="574349"/>
    <lineage>
        <taxon>Bacteria</taxon>
        <taxon>Pseudomonadati</taxon>
        <taxon>Pseudomonadota</taxon>
        <taxon>Gammaproteobacteria</taxon>
        <taxon>Oceanospirillales</taxon>
        <taxon>Halomonadaceae</taxon>
        <taxon>Aidingimonas</taxon>
    </lineage>
</organism>
<dbReference type="Gene3D" id="3.90.1150.10">
    <property type="entry name" value="Aspartate Aminotransferase, domain 1"/>
    <property type="match status" value="1"/>
</dbReference>
<evidence type="ECO:0000313" key="7">
    <source>
        <dbReference type="EMBL" id="SDW84483.1"/>
    </source>
</evidence>
<dbReference type="GO" id="GO:0030170">
    <property type="term" value="F:pyridoxal phosphate binding"/>
    <property type="evidence" value="ECO:0007669"/>
    <property type="project" value="InterPro"/>
</dbReference>
<dbReference type="OrthoDB" id="9801052at2"/>
<dbReference type="CDD" id="cd00610">
    <property type="entry name" value="OAT_like"/>
    <property type="match status" value="1"/>
</dbReference>
<accession>A0A1H2WUZ2</accession>
<dbReference type="EMBL" id="FNNI01000003">
    <property type="protein sequence ID" value="SDW84483.1"/>
    <property type="molecule type" value="Genomic_DNA"/>
</dbReference>
<dbReference type="Gene3D" id="3.40.640.10">
    <property type="entry name" value="Type I PLP-dependent aspartate aminotransferase-like (Major domain)"/>
    <property type="match status" value="1"/>
</dbReference>
<evidence type="ECO:0000256" key="3">
    <source>
        <dbReference type="ARBA" id="ARBA00022576"/>
    </source>
</evidence>
<dbReference type="InterPro" id="IPR015421">
    <property type="entry name" value="PyrdxlP-dep_Trfase_major"/>
</dbReference>
<dbReference type="PANTHER" id="PTHR11986:SF58">
    <property type="entry name" value="LEUCINE_METHIONINE RACEMASE"/>
    <property type="match status" value="1"/>
</dbReference>
<dbReference type="PIRSF" id="PIRSF000521">
    <property type="entry name" value="Transaminase_4ab_Lys_Orn"/>
    <property type="match status" value="1"/>
</dbReference>
<dbReference type="SUPFAM" id="SSF53383">
    <property type="entry name" value="PLP-dependent transferases"/>
    <property type="match status" value="1"/>
</dbReference>
<dbReference type="GO" id="GO:0042802">
    <property type="term" value="F:identical protein binding"/>
    <property type="evidence" value="ECO:0007669"/>
    <property type="project" value="TreeGrafter"/>
</dbReference>
<sequence>MAFPHISDSIGVVHPLCIARGRNAEVWDEDGNHYIDFIGGIGVLNLGHCHPVVVEAVTQQVGTLMHSAFNAVPHRGYLEVARALDAFVPVAYPLSCMLTNSGAEATENALKVARAATGRQTVIAFDDGFHGRTLAALNLNGKVQPYKNRLGALPGPVHHLPFPSRDGDIDANQAMAALERLFEVDVPVDEVACIIVEPVQGEGGFRRLDADFARRLRDLCDRHGIVLIIDEIQSGFGRTGQRFAFPRLGIEPDLLLMGKSMAAGLPLAAVAGREALMDAVPKGGLGGTYSGNAVACAAARVVMELMSEDDLHQWGERQEVLILESYRQWRTCGRFPMLGELTGVGAMRGIVFDDTPDASGKEHLAALLRAARQAGLLLMPSGRYRNVLRLLPPLTTEPEIMREGLARLERALETLPGAISEHSTTDTTRSMT</sequence>
<name>A0A1H2WUZ2_9GAMM</name>